<comment type="caution">
    <text evidence="5">The sequence shown here is derived from an EMBL/GenBank/DDBJ whole genome shotgun (WGS) entry which is preliminary data.</text>
</comment>
<dbReference type="Gene3D" id="1.10.10.2840">
    <property type="entry name" value="PucR C-terminal helix-turn-helix domain"/>
    <property type="match status" value="1"/>
</dbReference>
<comment type="similarity">
    <text evidence="1">Belongs to the CdaR family.</text>
</comment>
<accession>A0ABT2TWW3</accession>
<dbReference type="Proteomes" id="UP001652409">
    <property type="component" value="Unassembled WGS sequence"/>
</dbReference>
<dbReference type="InterPro" id="IPR042070">
    <property type="entry name" value="PucR_C-HTH_sf"/>
</dbReference>
<gene>
    <name evidence="5" type="ORF">OCV61_12810</name>
</gene>
<dbReference type="InterPro" id="IPR025736">
    <property type="entry name" value="PucR_C-HTH_dom"/>
</dbReference>
<evidence type="ECO:0000259" key="3">
    <source>
        <dbReference type="Pfam" id="PF13556"/>
    </source>
</evidence>
<keyword evidence="6" id="KW-1185">Reference proteome</keyword>
<dbReference type="EMBL" id="JAOQJL010000027">
    <property type="protein sequence ID" value="MCU6766286.1"/>
    <property type="molecule type" value="Genomic_DNA"/>
</dbReference>
<dbReference type="Pfam" id="PF17853">
    <property type="entry name" value="GGDEF_2"/>
    <property type="match status" value="1"/>
</dbReference>
<feature type="domain" description="CdaR GGDEF-like" evidence="4">
    <location>
        <begin position="152"/>
        <end position="252"/>
    </location>
</feature>
<evidence type="ECO:0000259" key="4">
    <source>
        <dbReference type="Pfam" id="PF17853"/>
    </source>
</evidence>
<feature type="domain" description="Putative sugar diacid recognition" evidence="2">
    <location>
        <begin position="4"/>
        <end position="130"/>
    </location>
</feature>
<evidence type="ECO:0000256" key="1">
    <source>
        <dbReference type="ARBA" id="ARBA00006754"/>
    </source>
</evidence>
<dbReference type="InterPro" id="IPR008599">
    <property type="entry name" value="Diacid_rec"/>
</dbReference>
<dbReference type="InterPro" id="IPR051448">
    <property type="entry name" value="CdaR-like_regulators"/>
</dbReference>
<sequence>MEIIDRETAQYIVDTVKSVCGKDINYIDARGIIIASTDHSRVDSFHEIGYQVVTQGDTKEVSGDESFWGVQKGVNLPVFYHGKVIAAVGISGDVEEARKYAALAQKITTILLRERELEARGSQKRSKISYMLRTLIRQDITDYTELKAFFKENGIRESGKYRMVFVNVRSDVFAEGMTNPVLRVFEKISPWYTYEYPGEYVLLLKDSDTGKAIRLLQELTRVHEAEITAGMGMIKELSHISQSWQEARLAQRCVQGRKGFCLYEELGFEMLLGNVSVKVKTQYTEKILQGLASEDLQILKVYYSQDMSLQKTCELLNMHKNTLQYRLNRIREICGYDPRRFREGVSLYTAVCVQAEKDEKQKNDF</sequence>
<evidence type="ECO:0000313" key="5">
    <source>
        <dbReference type="EMBL" id="MCU6766286.1"/>
    </source>
</evidence>
<evidence type="ECO:0000259" key="2">
    <source>
        <dbReference type="Pfam" id="PF05651"/>
    </source>
</evidence>
<dbReference type="InterPro" id="IPR041522">
    <property type="entry name" value="CdaR_GGDEF"/>
</dbReference>
<evidence type="ECO:0000313" key="6">
    <source>
        <dbReference type="Proteomes" id="UP001652409"/>
    </source>
</evidence>
<dbReference type="RefSeq" id="WP_158422116.1">
    <property type="nucleotide sequence ID" value="NZ_JAOQJL010000027.1"/>
</dbReference>
<proteinExistence type="inferred from homology"/>
<name>A0ABT2TWW3_9FIRM</name>
<feature type="domain" description="PucR C-terminal helix-turn-helix" evidence="3">
    <location>
        <begin position="296"/>
        <end position="351"/>
    </location>
</feature>
<dbReference type="Pfam" id="PF13556">
    <property type="entry name" value="HTH_30"/>
    <property type="match status" value="1"/>
</dbReference>
<dbReference type="Pfam" id="PF05651">
    <property type="entry name" value="Diacid_rec"/>
    <property type="match status" value="1"/>
</dbReference>
<dbReference type="PANTHER" id="PTHR33744">
    <property type="entry name" value="CARBOHYDRATE DIACID REGULATOR"/>
    <property type="match status" value="1"/>
</dbReference>
<protein>
    <submittedName>
        <fullName evidence="5">Helix-turn-helix domain-containing protein</fullName>
    </submittedName>
</protein>
<organism evidence="5 6">
    <name type="scientific">Blautia ammoniilytica</name>
    <dbReference type="NCBI Taxonomy" id="2981782"/>
    <lineage>
        <taxon>Bacteria</taxon>
        <taxon>Bacillati</taxon>
        <taxon>Bacillota</taxon>
        <taxon>Clostridia</taxon>
        <taxon>Lachnospirales</taxon>
        <taxon>Lachnospiraceae</taxon>
        <taxon>Blautia</taxon>
    </lineage>
</organism>
<dbReference type="PANTHER" id="PTHR33744:SF15">
    <property type="entry name" value="CARBOHYDRATE DIACID REGULATOR"/>
    <property type="match status" value="1"/>
</dbReference>
<reference evidence="5 6" key="1">
    <citation type="journal article" date="2021" name="ISME Commun">
        <title>Automated analysis of genomic sequences facilitates high-throughput and comprehensive description of bacteria.</title>
        <authorList>
            <person name="Hitch T.C.A."/>
        </authorList>
    </citation>
    <scope>NUCLEOTIDE SEQUENCE [LARGE SCALE GENOMIC DNA]</scope>
    <source>
        <strain evidence="5 6">Sanger_23</strain>
    </source>
</reference>